<evidence type="ECO:0000313" key="2">
    <source>
        <dbReference type="Proteomes" id="UP000030533"/>
    </source>
</evidence>
<dbReference type="EMBL" id="JNAO01000004">
    <property type="protein sequence ID" value="KGG02560.1"/>
    <property type="molecule type" value="Genomic_DNA"/>
</dbReference>
<sequence length="53" mass="6138">MSNFYKMKGHPLFRSCQRLANSRFMSIAKDLLNWEQKFSSDNAIGVAERLTAK</sequence>
<proteinExistence type="predicted"/>
<accession>A0A0A2APX2</accession>
<gene>
    <name evidence="1" type="ORF">EU98_0500</name>
</gene>
<reference evidence="2" key="1">
    <citation type="journal article" date="2014" name="Sci. Data">
        <title>Genomes of diverse isolates of the marine cyanobacterium Prochlorococcus.</title>
        <authorList>
            <person name="Biller S."/>
            <person name="Berube P."/>
            <person name="Thompson J."/>
            <person name="Kelly L."/>
            <person name="Roggensack S."/>
            <person name="Awad L."/>
            <person name="Roache-Johnson K."/>
            <person name="Ding H."/>
            <person name="Giovannoni S.J."/>
            <person name="Moore L.R."/>
            <person name="Chisholm S.W."/>
        </authorList>
    </citation>
    <scope>NUCLEOTIDE SEQUENCE [LARGE SCALE GENOMIC DNA]</scope>
    <source>
        <strain evidence="2">MIT 9314</strain>
    </source>
</reference>
<evidence type="ECO:0000313" key="1">
    <source>
        <dbReference type="EMBL" id="KGG02560.1"/>
    </source>
</evidence>
<dbReference type="AlphaFoldDB" id="A0A0A2APX2"/>
<protein>
    <submittedName>
        <fullName evidence="1">Uncharacterized protein</fullName>
    </submittedName>
</protein>
<name>A0A0A2APX2_PROMR</name>
<dbReference type="STRING" id="167548.EU98_0500"/>
<comment type="caution">
    <text evidence="1">The sequence shown here is derived from an EMBL/GenBank/DDBJ whole genome shotgun (WGS) entry which is preliminary data.</text>
</comment>
<organism evidence="1 2">
    <name type="scientific">Prochlorococcus marinus str. MIT 9314</name>
    <dbReference type="NCBI Taxonomy" id="167548"/>
    <lineage>
        <taxon>Bacteria</taxon>
        <taxon>Bacillati</taxon>
        <taxon>Cyanobacteriota</taxon>
        <taxon>Cyanophyceae</taxon>
        <taxon>Synechococcales</taxon>
        <taxon>Prochlorococcaceae</taxon>
        <taxon>Prochlorococcus</taxon>
    </lineage>
</organism>
<dbReference type="Proteomes" id="UP000030533">
    <property type="component" value="Unassembled WGS sequence"/>
</dbReference>